<evidence type="ECO:0000256" key="2">
    <source>
        <dbReference type="ARBA" id="ARBA00022692"/>
    </source>
</evidence>
<keyword evidence="8" id="KW-1185">Reference proteome</keyword>
<evidence type="ECO:0000256" key="6">
    <source>
        <dbReference type="SAM" id="Phobius"/>
    </source>
</evidence>
<feature type="transmembrane region" description="Helical" evidence="6">
    <location>
        <begin position="245"/>
        <end position="263"/>
    </location>
</feature>
<evidence type="ECO:0000256" key="4">
    <source>
        <dbReference type="ARBA" id="ARBA00023136"/>
    </source>
</evidence>
<protein>
    <submittedName>
        <fullName evidence="7">KE4,-like protein to histidine-rich membrane protein</fullName>
    </submittedName>
</protein>
<dbReference type="GeneID" id="7445635"/>
<dbReference type="GO" id="GO:0005385">
    <property type="term" value="F:zinc ion transmembrane transporter activity"/>
    <property type="evidence" value="ECO:0000318"/>
    <property type="project" value="GO_Central"/>
</dbReference>
<dbReference type="STRING" id="35128.B8BQ96"/>
<feature type="region of interest" description="Disordered" evidence="5">
    <location>
        <begin position="110"/>
        <end position="131"/>
    </location>
</feature>
<evidence type="ECO:0000313" key="7">
    <source>
        <dbReference type="EMBL" id="EED95744.1"/>
    </source>
</evidence>
<evidence type="ECO:0000256" key="5">
    <source>
        <dbReference type="SAM" id="MobiDB-lite"/>
    </source>
</evidence>
<dbReference type="AlphaFoldDB" id="B8BQ96"/>
<organism evidence="7 8">
    <name type="scientific">Thalassiosira pseudonana</name>
    <name type="common">Marine diatom</name>
    <name type="synonym">Cyclotella nana</name>
    <dbReference type="NCBI Taxonomy" id="35128"/>
    <lineage>
        <taxon>Eukaryota</taxon>
        <taxon>Sar</taxon>
        <taxon>Stramenopiles</taxon>
        <taxon>Ochrophyta</taxon>
        <taxon>Bacillariophyta</taxon>
        <taxon>Coscinodiscophyceae</taxon>
        <taxon>Thalassiosirophycidae</taxon>
        <taxon>Thalassiosirales</taxon>
        <taxon>Thalassiosiraceae</taxon>
        <taxon>Thalassiosira</taxon>
    </lineage>
</organism>
<dbReference type="PaxDb" id="35128-Thaps260850"/>
<dbReference type="Proteomes" id="UP000001449">
    <property type="component" value="Chromosome 1"/>
</dbReference>
<feature type="transmembrane region" description="Helical" evidence="6">
    <location>
        <begin position="212"/>
        <end position="233"/>
    </location>
</feature>
<dbReference type="GO" id="GO:0006882">
    <property type="term" value="P:intracellular zinc ion homeostasis"/>
    <property type="evidence" value="ECO:0000318"/>
    <property type="project" value="GO_Central"/>
</dbReference>
<dbReference type="PANTHER" id="PTHR16950:SF16">
    <property type="entry name" value="ZINC TRANSPORTER ZIP13"/>
    <property type="match status" value="1"/>
</dbReference>
<keyword evidence="4 6" id="KW-0472">Membrane</keyword>
<dbReference type="RefSeq" id="XP_002286103.1">
    <property type="nucleotide sequence ID" value="XM_002286067.1"/>
</dbReference>
<feature type="non-terminal residue" evidence="7">
    <location>
        <position position="297"/>
    </location>
</feature>
<name>B8BQ96_THAPS</name>
<keyword evidence="3 6" id="KW-1133">Transmembrane helix</keyword>
<dbReference type="InParanoid" id="B8BQ96"/>
<dbReference type="eggNOG" id="KOG2693">
    <property type="taxonomic scope" value="Eukaryota"/>
</dbReference>
<sequence length="297" mass="31214">STGLISLAPNILLFLFPNYSAEGSGGRRATTLLSLGQALAVGGLLGDVFLHTLPDCFADSMNGHGHHESEGAYTDHQHHHGGGEVGLRVIIGFAAFLILDLLVRSLEGGHSDEQHSHSNHNGHSSNGATRNKTQKNAWRIVLSSTVLLNLLGDSLHNFTDGLAIGATFAASQIPQQPIDTITTAFALVLLHEIPHELGDFATLVNAGLSRNAAIGLQFLTAVAAFLGTALGLFSSHIIEGLGHDVLLPFTAGGFVYLACATILPEILETDASAGVRVLQVASFGMGVLLMYFVAELE</sequence>
<dbReference type="HOGENOM" id="CLU_015114_0_4_1"/>
<dbReference type="GO" id="GO:0016020">
    <property type="term" value="C:membrane"/>
    <property type="evidence" value="ECO:0007669"/>
    <property type="project" value="UniProtKB-SubCell"/>
</dbReference>
<evidence type="ECO:0000313" key="8">
    <source>
        <dbReference type="Proteomes" id="UP000001449"/>
    </source>
</evidence>
<comment type="subcellular location">
    <subcellularLocation>
        <location evidence="1">Membrane</location>
        <topology evidence="1">Multi-pass membrane protein</topology>
    </subcellularLocation>
</comment>
<dbReference type="PANTHER" id="PTHR16950">
    <property type="entry name" value="ZINC TRANSPORTER SLC39A7 HISTIDINE-RICH MEMBRANE PROTEIN KE4"/>
    <property type="match status" value="1"/>
</dbReference>
<dbReference type="GO" id="GO:0071577">
    <property type="term" value="P:zinc ion transmembrane transport"/>
    <property type="evidence" value="ECO:0000318"/>
    <property type="project" value="GO_Central"/>
</dbReference>
<dbReference type="InterPro" id="IPR003689">
    <property type="entry name" value="ZIP"/>
</dbReference>
<dbReference type="Pfam" id="PF02535">
    <property type="entry name" value="Zip"/>
    <property type="match status" value="1"/>
</dbReference>
<feature type="transmembrane region" description="Helical" evidence="6">
    <location>
        <begin position="275"/>
        <end position="294"/>
    </location>
</feature>
<dbReference type="KEGG" id="tps:THAPSDRAFT_260850"/>
<dbReference type="OMA" id="HEVPHHI"/>
<gene>
    <name evidence="7" type="primary">KE4</name>
    <name evidence="7" type="ORF">THAPSDRAFT_260850</name>
</gene>
<reference evidence="7 8" key="2">
    <citation type="journal article" date="2008" name="Nature">
        <title>The Phaeodactylum genome reveals the evolutionary history of diatom genomes.</title>
        <authorList>
            <person name="Bowler C."/>
            <person name="Allen A.E."/>
            <person name="Badger J.H."/>
            <person name="Grimwood J."/>
            <person name="Jabbari K."/>
            <person name="Kuo A."/>
            <person name="Maheswari U."/>
            <person name="Martens C."/>
            <person name="Maumus F."/>
            <person name="Otillar R.P."/>
            <person name="Rayko E."/>
            <person name="Salamov A."/>
            <person name="Vandepoele K."/>
            <person name="Beszteri B."/>
            <person name="Gruber A."/>
            <person name="Heijde M."/>
            <person name="Katinka M."/>
            <person name="Mock T."/>
            <person name="Valentin K."/>
            <person name="Verret F."/>
            <person name="Berges J.A."/>
            <person name="Brownlee C."/>
            <person name="Cadoret J.P."/>
            <person name="Chiovitti A."/>
            <person name="Choi C.J."/>
            <person name="Coesel S."/>
            <person name="De Martino A."/>
            <person name="Detter J.C."/>
            <person name="Durkin C."/>
            <person name="Falciatore A."/>
            <person name="Fournet J."/>
            <person name="Haruta M."/>
            <person name="Huysman M.J."/>
            <person name="Jenkins B.D."/>
            <person name="Jiroutova K."/>
            <person name="Jorgensen R.E."/>
            <person name="Joubert Y."/>
            <person name="Kaplan A."/>
            <person name="Kroger N."/>
            <person name="Kroth P.G."/>
            <person name="La Roche J."/>
            <person name="Lindquist E."/>
            <person name="Lommer M."/>
            <person name="Martin-Jezequel V."/>
            <person name="Lopez P.J."/>
            <person name="Lucas S."/>
            <person name="Mangogna M."/>
            <person name="McGinnis K."/>
            <person name="Medlin L.K."/>
            <person name="Montsant A."/>
            <person name="Oudot-Le Secq M.P."/>
            <person name="Napoli C."/>
            <person name="Obornik M."/>
            <person name="Parker M.S."/>
            <person name="Petit J.L."/>
            <person name="Porcel B.M."/>
            <person name="Poulsen N."/>
            <person name="Robison M."/>
            <person name="Rychlewski L."/>
            <person name="Rynearson T.A."/>
            <person name="Schmutz J."/>
            <person name="Shapiro H."/>
            <person name="Siaut M."/>
            <person name="Stanley M."/>
            <person name="Sussman M.R."/>
            <person name="Taylor A.R."/>
            <person name="Vardi A."/>
            <person name="von Dassow P."/>
            <person name="Vyverman W."/>
            <person name="Willis A."/>
            <person name="Wyrwicz L.S."/>
            <person name="Rokhsar D.S."/>
            <person name="Weissenbach J."/>
            <person name="Armbrust E.V."/>
            <person name="Green B.R."/>
            <person name="Van de Peer Y."/>
            <person name="Grigoriev I.V."/>
        </authorList>
    </citation>
    <scope>NUCLEOTIDE SEQUENCE [LARGE SCALE GENOMIC DNA]</scope>
    <source>
        <strain evidence="7 8">CCMP1335</strain>
    </source>
</reference>
<accession>B8BQ96</accession>
<evidence type="ECO:0000256" key="1">
    <source>
        <dbReference type="ARBA" id="ARBA00004141"/>
    </source>
</evidence>
<evidence type="ECO:0000256" key="3">
    <source>
        <dbReference type="ARBA" id="ARBA00022989"/>
    </source>
</evidence>
<feature type="non-terminal residue" evidence="7">
    <location>
        <position position="1"/>
    </location>
</feature>
<keyword evidence="2 6" id="KW-0812">Transmembrane</keyword>
<proteinExistence type="predicted"/>
<reference evidence="7 8" key="1">
    <citation type="journal article" date="2004" name="Science">
        <title>The genome of the diatom Thalassiosira pseudonana: ecology, evolution, and metabolism.</title>
        <authorList>
            <person name="Armbrust E.V."/>
            <person name="Berges J.A."/>
            <person name="Bowler C."/>
            <person name="Green B.R."/>
            <person name="Martinez D."/>
            <person name="Putnam N.H."/>
            <person name="Zhou S."/>
            <person name="Allen A.E."/>
            <person name="Apt K.E."/>
            <person name="Bechner M."/>
            <person name="Brzezinski M.A."/>
            <person name="Chaal B.K."/>
            <person name="Chiovitti A."/>
            <person name="Davis A.K."/>
            <person name="Demarest M.S."/>
            <person name="Detter J.C."/>
            <person name="Glavina T."/>
            <person name="Goodstein D."/>
            <person name="Hadi M.Z."/>
            <person name="Hellsten U."/>
            <person name="Hildebrand M."/>
            <person name="Jenkins B.D."/>
            <person name="Jurka J."/>
            <person name="Kapitonov V.V."/>
            <person name="Kroger N."/>
            <person name="Lau W.W."/>
            <person name="Lane T.W."/>
            <person name="Larimer F.W."/>
            <person name="Lippmeier J.C."/>
            <person name="Lucas S."/>
            <person name="Medina M."/>
            <person name="Montsant A."/>
            <person name="Obornik M."/>
            <person name="Parker M.S."/>
            <person name="Palenik B."/>
            <person name="Pazour G.J."/>
            <person name="Richardson P.M."/>
            <person name="Rynearson T.A."/>
            <person name="Saito M.A."/>
            <person name="Schwartz D.C."/>
            <person name="Thamatrakoln K."/>
            <person name="Valentin K."/>
            <person name="Vardi A."/>
            <person name="Wilkerson F.P."/>
            <person name="Rokhsar D.S."/>
        </authorList>
    </citation>
    <scope>NUCLEOTIDE SEQUENCE [LARGE SCALE GENOMIC DNA]</scope>
    <source>
        <strain evidence="7 8">CCMP1335</strain>
    </source>
</reference>
<dbReference type="EMBL" id="CM000638">
    <property type="protein sequence ID" value="EED95744.1"/>
    <property type="molecule type" value="Genomic_DNA"/>
</dbReference>